<evidence type="ECO:0000256" key="3">
    <source>
        <dbReference type="ARBA" id="ARBA00023125"/>
    </source>
</evidence>
<dbReference type="GO" id="GO:0003677">
    <property type="term" value="F:DNA binding"/>
    <property type="evidence" value="ECO:0007669"/>
    <property type="project" value="UniProtKB-KW"/>
</dbReference>
<sequence>MTKADVIKQLAEELDLTQEETDQLYDSFVEGMITLLSNNRGFTLPGLGSFHAEVRTEHKSYNPHYQQMMKIPPKKVVHFKQSSVLRDELNEGEDEQ</sequence>
<evidence type="ECO:0000256" key="4">
    <source>
        <dbReference type="RuleBase" id="RU003939"/>
    </source>
</evidence>
<dbReference type="GO" id="GO:0030261">
    <property type="term" value="P:chromosome condensation"/>
    <property type="evidence" value="ECO:0007669"/>
    <property type="project" value="UniProtKB-KW"/>
</dbReference>
<proteinExistence type="inferred from homology"/>
<dbReference type="AlphaFoldDB" id="A0A521DDX5"/>
<organism evidence="5 6">
    <name type="scientific">Gracilimonas mengyeensis</name>
    <dbReference type="NCBI Taxonomy" id="1302730"/>
    <lineage>
        <taxon>Bacteria</taxon>
        <taxon>Pseudomonadati</taxon>
        <taxon>Balneolota</taxon>
        <taxon>Balneolia</taxon>
        <taxon>Balneolales</taxon>
        <taxon>Balneolaceae</taxon>
        <taxon>Gracilimonas</taxon>
    </lineage>
</organism>
<protein>
    <submittedName>
        <fullName evidence="5">DNA-binding protein HU-beta</fullName>
    </submittedName>
</protein>
<dbReference type="GO" id="GO:0005829">
    <property type="term" value="C:cytosol"/>
    <property type="evidence" value="ECO:0007669"/>
    <property type="project" value="TreeGrafter"/>
</dbReference>
<keyword evidence="2" id="KW-0226">DNA condensation</keyword>
<evidence type="ECO:0000313" key="5">
    <source>
        <dbReference type="EMBL" id="SMO69927.1"/>
    </source>
</evidence>
<name>A0A521DDX5_9BACT</name>
<dbReference type="PANTHER" id="PTHR33175">
    <property type="entry name" value="DNA-BINDING PROTEIN HU"/>
    <property type="match status" value="1"/>
</dbReference>
<evidence type="ECO:0000256" key="2">
    <source>
        <dbReference type="ARBA" id="ARBA00023067"/>
    </source>
</evidence>
<dbReference type="CDD" id="cd00591">
    <property type="entry name" value="HU_IHF"/>
    <property type="match status" value="1"/>
</dbReference>
<dbReference type="OrthoDB" id="9799835at2"/>
<dbReference type="PANTHER" id="PTHR33175:SF3">
    <property type="entry name" value="DNA-BINDING PROTEIN HU-BETA"/>
    <property type="match status" value="1"/>
</dbReference>
<keyword evidence="6" id="KW-1185">Reference proteome</keyword>
<dbReference type="Gene3D" id="4.10.520.10">
    <property type="entry name" value="IHF-like DNA-binding proteins"/>
    <property type="match status" value="1"/>
</dbReference>
<keyword evidence="3 5" id="KW-0238">DNA-binding</keyword>
<dbReference type="InterPro" id="IPR010992">
    <property type="entry name" value="IHF-like_DNA-bd_dom_sf"/>
</dbReference>
<dbReference type="EMBL" id="FXTP01000008">
    <property type="protein sequence ID" value="SMO69927.1"/>
    <property type="molecule type" value="Genomic_DNA"/>
</dbReference>
<dbReference type="RefSeq" id="WP_142454552.1">
    <property type="nucleotide sequence ID" value="NZ_FXTP01000008.1"/>
</dbReference>
<dbReference type="SUPFAM" id="SSF47729">
    <property type="entry name" value="IHF-like DNA-binding proteins"/>
    <property type="match status" value="1"/>
</dbReference>
<dbReference type="Pfam" id="PF00216">
    <property type="entry name" value="Bac_DNA_binding"/>
    <property type="match status" value="1"/>
</dbReference>
<dbReference type="InterPro" id="IPR000119">
    <property type="entry name" value="Hist_DNA-bd"/>
</dbReference>
<evidence type="ECO:0000313" key="6">
    <source>
        <dbReference type="Proteomes" id="UP000317557"/>
    </source>
</evidence>
<comment type="similarity">
    <text evidence="1 4">Belongs to the bacterial histone-like protein family.</text>
</comment>
<reference evidence="5 6" key="1">
    <citation type="submission" date="2017-05" db="EMBL/GenBank/DDBJ databases">
        <authorList>
            <person name="Varghese N."/>
            <person name="Submissions S."/>
        </authorList>
    </citation>
    <scope>NUCLEOTIDE SEQUENCE [LARGE SCALE GENOMIC DNA]</scope>
    <source>
        <strain evidence="5 6">DSM 21985</strain>
    </source>
</reference>
<evidence type="ECO:0000256" key="1">
    <source>
        <dbReference type="ARBA" id="ARBA00010529"/>
    </source>
</evidence>
<dbReference type="SMART" id="SM00411">
    <property type="entry name" value="BHL"/>
    <property type="match status" value="1"/>
</dbReference>
<gene>
    <name evidence="5" type="ORF">SAMN06265219_10888</name>
</gene>
<dbReference type="GO" id="GO:0030527">
    <property type="term" value="F:structural constituent of chromatin"/>
    <property type="evidence" value="ECO:0007669"/>
    <property type="project" value="InterPro"/>
</dbReference>
<dbReference type="Proteomes" id="UP000317557">
    <property type="component" value="Unassembled WGS sequence"/>
</dbReference>
<accession>A0A521DDX5</accession>